<accession>H3SM00</accession>
<evidence type="ECO:0000256" key="6">
    <source>
        <dbReference type="SAM" id="MobiDB-lite"/>
    </source>
</evidence>
<dbReference type="PROSITE" id="PS51257">
    <property type="entry name" value="PROKAR_LIPOPROTEIN"/>
    <property type="match status" value="1"/>
</dbReference>
<keyword evidence="2 7" id="KW-0732">Signal</keyword>
<dbReference type="Gene3D" id="3.40.190.10">
    <property type="entry name" value="Periplasmic binding protein-like II"/>
    <property type="match status" value="1"/>
</dbReference>
<dbReference type="Proteomes" id="UP000003900">
    <property type="component" value="Unassembled WGS sequence"/>
</dbReference>
<keyword evidence="5" id="KW-0449">Lipoprotein</keyword>
<feature type="signal peptide" evidence="7">
    <location>
        <begin position="1"/>
        <end position="26"/>
    </location>
</feature>
<evidence type="ECO:0000256" key="5">
    <source>
        <dbReference type="ARBA" id="ARBA00023288"/>
    </source>
</evidence>
<dbReference type="PATRIC" id="fig|1131935.3.peg.4777"/>
<dbReference type="PANTHER" id="PTHR43649">
    <property type="entry name" value="ARABINOSE-BINDING PROTEIN-RELATED"/>
    <property type="match status" value="1"/>
</dbReference>
<evidence type="ECO:0000256" key="3">
    <source>
        <dbReference type="ARBA" id="ARBA00023136"/>
    </source>
</evidence>
<protein>
    <submittedName>
        <fullName evidence="8">ABC transporter substrate-binding protein</fullName>
    </submittedName>
</protein>
<keyword evidence="4" id="KW-0564">Palmitate</keyword>
<keyword evidence="1" id="KW-1003">Cell membrane</keyword>
<dbReference type="PANTHER" id="PTHR43649:SF33">
    <property type="entry name" value="POLYGALACTURONAN_RHAMNOGALACTURONAN-BINDING PROTEIN YTCQ"/>
    <property type="match status" value="1"/>
</dbReference>
<evidence type="ECO:0000256" key="2">
    <source>
        <dbReference type="ARBA" id="ARBA00022729"/>
    </source>
</evidence>
<comment type="caution">
    <text evidence="8">The sequence shown here is derived from an EMBL/GenBank/DDBJ whole genome shotgun (WGS) entry which is preliminary data.</text>
</comment>
<dbReference type="InterPro" id="IPR006059">
    <property type="entry name" value="SBP"/>
</dbReference>
<feature type="chain" id="PRO_5039725768" evidence="7">
    <location>
        <begin position="27"/>
        <end position="468"/>
    </location>
</feature>
<proteinExistence type="predicted"/>
<dbReference type="AlphaFoldDB" id="H3SM00"/>
<evidence type="ECO:0000313" key="8">
    <source>
        <dbReference type="EMBL" id="EHQ59916.1"/>
    </source>
</evidence>
<evidence type="ECO:0000256" key="4">
    <source>
        <dbReference type="ARBA" id="ARBA00023139"/>
    </source>
</evidence>
<dbReference type="SUPFAM" id="SSF53850">
    <property type="entry name" value="Periplasmic binding protein-like II"/>
    <property type="match status" value="1"/>
</dbReference>
<gene>
    <name evidence="8" type="ORF">PDENDC454_22944</name>
</gene>
<feature type="compositionally biased region" description="Polar residues" evidence="6">
    <location>
        <begin position="41"/>
        <end position="65"/>
    </location>
</feature>
<dbReference type="STRING" id="1131935.PDENDC454_22944"/>
<organism evidence="8 9">
    <name type="scientific">Paenibacillus dendritiformis C454</name>
    <dbReference type="NCBI Taxonomy" id="1131935"/>
    <lineage>
        <taxon>Bacteria</taxon>
        <taxon>Bacillati</taxon>
        <taxon>Bacillota</taxon>
        <taxon>Bacilli</taxon>
        <taxon>Bacillales</taxon>
        <taxon>Paenibacillaceae</taxon>
        <taxon>Paenibacillus</taxon>
    </lineage>
</organism>
<evidence type="ECO:0000256" key="1">
    <source>
        <dbReference type="ARBA" id="ARBA00022475"/>
    </source>
</evidence>
<name>H3SM00_9BACL</name>
<evidence type="ECO:0000256" key="7">
    <source>
        <dbReference type="SAM" id="SignalP"/>
    </source>
</evidence>
<reference evidence="8 9" key="1">
    <citation type="journal article" date="2012" name="J. Bacteriol.">
        <title>Genome Sequence of the Pattern-Forming Social Bacterium Paenibacillus dendritiformis C454 Chiral Morphotype.</title>
        <authorList>
            <person name="Sirota-Madi A."/>
            <person name="Olender T."/>
            <person name="Helman Y."/>
            <person name="Brainis I."/>
            <person name="Finkelshtein A."/>
            <person name="Roth D."/>
            <person name="Hagai E."/>
            <person name="Leshkowitz D."/>
            <person name="Brodsky L."/>
            <person name="Galatenko V."/>
            <person name="Nikolaev V."/>
            <person name="Gutnick D.L."/>
            <person name="Lancet D."/>
            <person name="Ben-Jacob E."/>
        </authorList>
    </citation>
    <scope>NUCLEOTIDE SEQUENCE [LARGE SCALE GENOMIC DNA]</scope>
    <source>
        <strain evidence="8 9">C454</strain>
    </source>
</reference>
<keyword evidence="3" id="KW-0472">Membrane</keyword>
<sequence>MKKNLPLLCMAFLMMVLLVSGCGGTAAEPPPAPADEKQDGTPRSTPEQTDGSDTTQPNEASSANDVTYDGEPVTLKFAIEVDEETFRIRYKEQIEEKFPNITLELANASLTPEGLQELNARGDIPDLYVMHQGYDMLKDLDMLEPLDPYIEQSGFDLGVINDGIVEIQRALDPDGTGLLYGMPIEGTQRALYYNKAIFDKFGVDYPRDGMTWDDILDLAKQVTAERDGVKYRGLSFGHYSIPITQFGVNGTDPETGEVLFTKEPAFQQFFEMLDKYRSIPGMVDPSDYSYTFNNDQNVAMTIVSLPTLPLYNAIQGLDFDIVSVPEWPDHPGIGPSVPAISISINKHSKHKDAAWAVIAHLASQEGQLVLSRVGSPPTIRNAEAFDQYSAADMEAADKKYNIRPIFEQRMASISNFSPYGPLVTFFYDDYINQKARTFVTTPDKDVATFLREMEEEYATIVKEMKELK</sequence>
<dbReference type="Pfam" id="PF01547">
    <property type="entry name" value="SBP_bac_1"/>
    <property type="match status" value="1"/>
</dbReference>
<evidence type="ECO:0000313" key="9">
    <source>
        <dbReference type="Proteomes" id="UP000003900"/>
    </source>
</evidence>
<keyword evidence="9" id="KW-1185">Reference proteome</keyword>
<dbReference type="RefSeq" id="WP_006679075.1">
    <property type="nucleotide sequence ID" value="NZ_AHKH01000093.1"/>
</dbReference>
<dbReference type="InterPro" id="IPR050490">
    <property type="entry name" value="Bact_solute-bd_prot1"/>
</dbReference>
<dbReference type="EMBL" id="AHKH01000093">
    <property type="protein sequence ID" value="EHQ59916.1"/>
    <property type="molecule type" value="Genomic_DNA"/>
</dbReference>
<feature type="region of interest" description="Disordered" evidence="6">
    <location>
        <begin position="26"/>
        <end position="67"/>
    </location>
</feature>